<comment type="caution">
    <text evidence="11">The sequence shown here is derived from an EMBL/GenBank/DDBJ whole genome shotgun (WGS) entry which is preliminary data.</text>
</comment>
<dbReference type="Proteomes" id="UP000193498">
    <property type="component" value="Unassembled WGS sequence"/>
</dbReference>
<proteinExistence type="inferred from homology"/>
<protein>
    <recommendedName>
        <fullName evidence="8">RNA-dependent RNA polymerase</fullName>
        <ecNumber evidence="8">2.7.7.48</ecNumber>
    </recommendedName>
</protein>
<keyword evidence="5 8" id="KW-0694">RNA-binding</keyword>
<dbReference type="Pfam" id="PF26253">
    <property type="entry name" value="RdRP_head"/>
    <property type="match status" value="1"/>
</dbReference>
<dbReference type="GO" id="GO:0003723">
    <property type="term" value="F:RNA binding"/>
    <property type="evidence" value="ECO:0007669"/>
    <property type="project" value="UniProtKB-KW"/>
</dbReference>
<keyword evidence="2 8" id="KW-0696">RNA-directed RNA polymerase</keyword>
<evidence type="ECO:0000259" key="9">
    <source>
        <dbReference type="Pfam" id="PF05183"/>
    </source>
</evidence>
<evidence type="ECO:0000256" key="1">
    <source>
        <dbReference type="ARBA" id="ARBA00005762"/>
    </source>
</evidence>
<keyword evidence="6" id="KW-0943">RNA-mediated gene silencing</keyword>
<evidence type="ECO:0000256" key="8">
    <source>
        <dbReference type="RuleBase" id="RU363098"/>
    </source>
</evidence>
<name>A0A1Y1XYN7_9FUNG</name>
<evidence type="ECO:0000256" key="6">
    <source>
        <dbReference type="ARBA" id="ARBA00023158"/>
    </source>
</evidence>
<gene>
    <name evidence="11" type="ORF">K493DRAFT_356803</name>
</gene>
<dbReference type="STRING" id="1314790.A0A1Y1XYN7"/>
<sequence length="789" mass="89146">MTGCGLISTDFDSTLSIETNWSNHLIVDIHSSLRFEVAYLVECLVCAQKLAMGNVTQEWVTFLNDLDVGIAKNVLTNMMAAKSLIQDPLAYTQEILPKLGIDLINREGTPEQNVWMYRAYITPGKMLLLPPSLEPSNRVLRHFHQYQQYFIQVTFSEEHFEKVGPNNHLNQAIFDSFEETLTEGFHIGKRHYRFLAFSSTQLREHRCWFFADTPEGIDADFIRKWMGDFSNIGNVAKHAACMGLSLSSTRAVKTLTAEQVKKIPDITRNGHVYTNGIGRIAMSLAAEISGQYSPKVIPGAFQIRFGGYKGVLMVVPDDQMSGKLVHLRPSQRKFSSEHSDLEIVRAAKFLPAYLNRQLVALLSTVGVSDGIFMHMQEEHLQLTDKILGDQAQASEFLALHYRISWIGDALGDMITAGFLRSGDTFTKRLLGLLRNQALRDIQERARVPIKQGAHLIGVIDDTNTLKKNQIFVRYTDPQNPATVKNYVGPALVVRNPYLHPGDMQMVEAVDCPKLHALVNCVAFSTSAAYGLPSQSNSDLDGETFTVIWDKRLFPLHKQPSLNYSKQKGKSGQPITINDTVDFFINFMRTNNLAQIANAHLAWADQSADITVSPMCIKLAKLHTKAVNFMKTGIPVDLRPDLIPKHWPDYMNKLPRKSYPSPNALGEMYRSESLKRQISECSLANCPEDVHFDERMIVPGYAEYLAEARQLKHEYDLTISDIMNQHEIKTEAELVSGCVQCFPSLAIRRKDRHLLKETLSNVIRTVWRIFRDRFNGAKGQRLVLRDVSSN</sequence>
<dbReference type="GO" id="GO:0003968">
    <property type="term" value="F:RNA-directed RNA polymerase activity"/>
    <property type="evidence" value="ECO:0007669"/>
    <property type="project" value="UniProtKB-KW"/>
</dbReference>
<organism evidence="11 12">
    <name type="scientific">Basidiobolus meristosporus CBS 931.73</name>
    <dbReference type="NCBI Taxonomy" id="1314790"/>
    <lineage>
        <taxon>Eukaryota</taxon>
        <taxon>Fungi</taxon>
        <taxon>Fungi incertae sedis</taxon>
        <taxon>Zoopagomycota</taxon>
        <taxon>Entomophthoromycotina</taxon>
        <taxon>Basidiobolomycetes</taxon>
        <taxon>Basidiobolales</taxon>
        <taxon>Basidiobolaceae</taxon>
        <taxon>Basidiobolus</taxon>
    </lineage>
</organism>
<dbReference type="Pfam" id="PF05183">
    <property type="entry name" value="RdRP"/>
    <property type="match status" value="1"/>
</dbReference>
<dbReference type="AlphaFoldDB" id="A0A1Y1XYN7"/>
<reference evidence="11 12" key="1">
    <citation type="submission" date="2016-07" db="EMBL/GenBank/DDBJ databases">
        <title>Pervasive Adenine N6-methylation of Active Genes in Fungi.</title>
        <authorList>
            <consortium name="DOE Joint Genome Institute"/>
            <person name="Mondo S.J."/>
            <person name="Dannebaum R.O."/>
            <person name="Kuo R.C."/>
            <person name="Labutti K."/>
            <person name="Haridas S."/>
            <person name="Kuo A."/>
            <person name="Salamov A."/>
            <person name="Ahrendt S.R."/>
            <person name="Lipzen A."/>
            <person name="Sullivan W."/>
            <person name="Andreopoulos W.B."/>
            <person name="Clum A."/>
            <person name="Lindquist E."/>
            <person name="Daum C."/>
            <person name="Ramamoorthy G.K."/>
            <person name="Gryganskyi A."/>
            <person name="Culley D."/>
            <person name="Magnuson J.K."/>
            <person name="James T.Y."/>
            <person name="O'Malley M.A."/>
            <person name="Stajich J.E."/>
            <person name="Spatafora J.W."/>
            <person name="Visel A."/>
            <person name="Grigoriev I.V."/>
        </authorList>
    </citation>
    <scope>NUCLEOTIDE SEQUENCE [LARGE SCALE GENOMIC DNA]</scope>
    <source>
        <strain evidence="11 12">CBS 931.73</strain>
    </source>
</reference>
<dbReference type="EMBL" id="MCFE01000379">
    <property type="protein sequence ID" value="ORX90474.1"/>
    <property type="molecule type" value="Genomic_DNA"/>
</dbReference>
<feature type="domain" description="RDRP core" evidence="9">
    <location>
        <begin position="121"/>
        <end position="670"/>
    </location>
</feature>
<dbReference type="InterPro" id="IPR058752">
    <property type="entry name" value="RDRP_C_head"/>
</dbReference>
<feature type="domain" description="RDRP C-terminal head" evidence="10">
    <location>
        <begin position="691"/>
        <end position="773"/>
    </location>
</feature>
<evidence type="ECO:0000313" key="11">
    <source>
        <dbReference type="EMBL" id="ORX90474.1"/>
    </source>
</evidence>
<evidence type="ECO:0000256" key="2">
    <source>
        <dbReference type="ARBA" id="ARBA00022484"/>
    </source>
</evidence>
<keyword evidence="3 8" id="KW-0808">Transferase</keyword>
<dbReference type="GO" id="GO:0031380">
    <property type="term" value="C:nuclear RNA-directed RNA polymerase complex"/>
    <property type="evidence" value="ECO:0007669"/>
    <property type="project" value="TreeGrafter"/>
</dbReference>
<dbReference type="EC" id="2.7.7.48" evidence="8"/>
<dbReference type="InParanoid" id="A0A1Y1XYN7"/>
<evidence type="ECO:0000256" key="7">
    <source>
        <dbReference type="ARBA" id="ARBA00048744"/>
    </source>
</evidence>
<comment type="similarity">
    <text evidence="1 8">Belongs to the RdRP family.</text>
</comment>
<evidence type="ECO:0000256" key="5">
    <source>
        <dbReference type="ARBA" id="ARBA00022884"/>
    </source>
</evidence>
<dbReference type="PANTHER" id="PTHR23079">
    <property type="entry name" value="RNA-DEPENDENT RNA POLYMERASE"/>
    <property type="match status" value="1"/>
</dbReference>
<dbReference type="PANTHER" id="PTHR23079:SF55">
    <property type="entry name" value="RNA-DIRECTED RNA POLYMERASE"/>
    <property type="match status" value="1"/>
</dbReference>
<accession>A0A1Y1XYN7</accession>
<evidence type="ECO:0000259" key="10">
    <source>
        <dbReference type="Pfam" id="PF26253"/>
    </source>
</evidence>
<dbReference type="GO" id="GO:0030422">
    <property type="term" value="P:siRNA processing"/>
    <property type="evidence" value="ECO:0007669"/>
    <property type="project" value="TreeGrafter"/>
</dbReference>
<keyword evidence="4 8" id="KW-0548">Nucleotidyltransferase</keyword>
<comment type="catalytic activity">
    <reaction evidence="7 8">
        <text>RNA(n) + a ribonucleoside 5'-triphosphate = RNA(n+1) + diphosphate</text>
        <dbReference type="Rhea" id="RHEA:21248"/>
        <dbReference type="Rhea" id="RHEA-COMP:14527"/>
        <dbReference type="Rhea" id="RHEA-COMP:17342"/>
        <dbReference type="ChEBI" id="CHEBI:33019"/>
        <dbReference type="ChEBI" id="CHEBI:61557"/>
        <dbReference type="ChEBI" id="CHEBI:140395"/>
        <dbReference type="EC" id="2.7.7.48"/>
    </reaction>
</comment>
<dbReference type="InterPro" id="IPR007855">
    <property type="entry name" value="RDRP"/>
</dbReference>
<keyword evidence="12" id="KW-1185">Reference proteome</keyword>
<dbReference type="OrthoDB" id="6513042at2759"/>
<evidence type="ECO:0000313" key="12">
    <source>
        <dbReference type="Proteomes" id="UP000193498"/>
    </source>
</evidence>
<dbReference type="InterPro" id="IPR057596">
    <property type="entry name" value="RDRP_core"/>
</dbReference>
<evidence type="ECO:0000256" key="3">
    <source>
        <dbReference type="ARBA" id="ARBA00022679"/>
    </source>
</evidence>
<evidence type="ECO:0000256" key="4">
    <source>
        <dbReference type="ARBA" id="ARBA00022695"/>
    </source>
</evidence>